<keyword evidence="3" id="KW-1185">Reference proteome</keyword>
<evidence type="ECO:0000313" key="3">
    <source>
        <dbReference type="Proteomes" id="UP000249248"/>
    </source>
</evidence>
<organism evidence="2 3">
    <name type="scientific">Putridiphycobacter roseus</name>
    <dbReference type="NCBI Taxonomy" id="2219161"/>
    <lineage>
        <taxon>Bacteria</taxon>
        <taxon>Pseudomonadati</taxon>
        <taxon>Bacteroidota</taxon>
        <taxon>Flavobacteriia</taxon>
        <taxon>Flavobacteriales</taxon>
        <taxon>Crocinitomicaceae</taxon>
        <taxon>Putridiphycobacter</taxon>
    </lineage>
</organism>
<accession>A0A2W1MW64</accession>
<name>A0A2W1MW64_9FLAO</name>
<gene>
    <name evidence="2" type="ORF">DNU06_17125</name>
</gene>
<proteinExistence type="predicted"/>
<evidence type="ECO:0000313" key="2">
    <source>
        <dbReference type="EMBL" id="PZE15614.1"/>
    </source>
</evidence>
<feature type="transmembrane region" description="Helical" evidence="1">
    <location>
        <begin position="132"/>
        <end position="151"/>
    </location>
</feature>
<keyword evidence="1" id="KW-0812">Transmembrane</keyword>
<protein>
    <submittedName>
        <fullName evidence="2">Uncharacterized protein</fullName>
    </submittedName>
</protein>
<keyword evidence="1" id="KW-1133">Transmembrane helix</keyword>
<reference evidence="2 3" key="1">
    <citation type="submission" date="2018-06" db="EMBL/GenBank/DDBJ databases">
        <title>The draft genome sequence of Crocinitomix sp. SM1701.</title>
        <authorList>
            <person name="Zhang X."/>
        </authorList>
    </citation>
    <scope>NUCLEOTIDE SEQUENCE [LARGE SCALE GENOMIC DNA]</scope>
    <source>
        <strain evidence="2 3">SM1701</strain>
    </source>
</reference>
<sequence length="167" mass="19450">MPNFIQALCTIKMIDIYTYELNGQPNLIENRIRNAMSKRHSVLDLQSAKKHLYLNSEGKSFLGNESDNKLYGTRLRGMPLNLMPKLIFKLSKEFEYKQIKIRLSILSFLIVVMLTGMILHSVYSYIQDTVLIFDYKVISILLLAYIMLIILEINITKKLIFKVVNDK</sequence>
<evidence type="ECO:0000256" key="1">
    <source>
        <dbReference type="SAM" id="Phobius"/>
    </source>
</evidence>
<dbReference type="AlphaFoldDB" id="A0A2W1MW64"/>
<keyword evidence="1" id="KW-0472">Membrane</keyword>
<dbReference type="EMBL" id="QKSB01000027">
    <property type="protein sequence ID" value="PZE15614.1"/>
    <property type="molecule type" value="Genomic_DNA"/>
</dbReference>
<dbReference type="Proteomes" id="UP000249248">
    <property type="component" value="Unassembled WGS sequence"/>
</dbReference>
<feature type="transmembrane region" description="Helical" evidence="1">
    <location>
        <begin position="105"/>
        <end position="126"/>
    </location>
</feature>
<comment type="caution">
    <text evidence="2">The sequence shown here is derived from an EMBL/GenBank/DDBJ whole genome shotgun (WGS) entry which is preliminary data.</text>
</comment>